<name>A0ABW2XPL0_9ACTN</name>
<dbReference type="PROSITE" id="PS00086">
    <property type="entry name" value="CYTOCHROME_P450"/>
    <property type="match status" value="1"/>
</dbReference>
<keyword evidence="2 7" id="KW-0349">Heme</keyword>
<accession>A0ABW2XPL0</accession>
<keyword evidence="10" id="KW-1185">Reference proteome</keyword>
<sequence length="459" mass="50404">MAQATAPMETEQPVPAAPGALPVLGHALPLLRAPLRFFTSLPELGELVQIKLGPQRAYVVCDPDLAQQILRNDRVFDKGGPLFDRLRDTLGSGLATCPHQQHRRQRRLAQPAFHRKRQSGYAAIMIKEITAVTGSWRQGQTVDVMAAMHAMTSTALAKTMFAGASLSETEHAEILEDVCTITRSATRRMLMPPAVARLPVLGNRRYERARVRLRRTVSRIITEYRESGVDHGDLLSTLLAADDPEAGESGRTLSEDELFDTVVTIFVAGFGTTAALIAWALYLVGGDPDIERRLHEEVDAVVTGAAAYDDLPGLELTHRILWEASRLYPPVWLVTRKTAGDARLGGHTVPADSTVIHCAYLVHHRPDLHSDPERFDPDRWRDHSVEQLGRTGVTPFGGGARKCIGDVFALNNAALALATIAAHWRMELPSKARVRPTPGATLIPHGLHMRVVRRSAARP</sequence>
<dbReference type="SUPFAM" id="SSF48264">
    <property type="entry name" value="Cytochrome P450"/>
    <property type="match status" value="1"/>
</dbReference>
<dbReference type="InterPro" id="IPR036396">
    <property type="entry name" value="Cyt_P450_sf"/>
</dbReference>
<evidence type="ECO:0000256" key="4">
    <source>
        <dbReference type="ARBA" id="ARBA00023002"/>
    </source>
</evidence>
<keyword evidence="8" id="KW-1133">Transmembrane helix</keyword>
<comment type="similarity">
    <text evidence="1 7">Belongs to the cytochrome P450 family.</text>
</comment>
<dbReference type="PRINTS" id="PR00465">
    <property type="entry name" value="EP450IV"/>
</dbReference>
<evidence type="ECO:0000256" key="6">
    <source>
        <dbReference type="ARBA" id="ARBA00023033"/>
    </source>
</evidence>
<evidence type="ECO:0000256" key="5">
    <source>
        <dbReference type="ARBA" id="ARBA00023004"/>
    </source>
</evidence>
<dbReference type="CDD" id="cd11049">
    <property type="entry name" value="CYP170A1-like"/>
    <property type="match status" value="1"/>
</dbReference>
<dbReference type="RefSeq" id="WP_207400167.1">
    <property type="nucleotide sequence ID" value="NZ_CAACUY010000190.1"/>
</dbReference>
<dbReference type="PRINTS" id="PR00385">
    <property type="entry name" value="P450"/>
</dbReference>
<evidence type="ECO:0000313" key="10">
    <source>
        <dbReference type="Proteomes" id="UP001597063"/>
    </source>
</evidence>
<keyword evidence="3 7" id="KW-0479">Metal-binding</keyword>
<evidence type="ECO:0000256" key="7">
    <source>
        <dbReference type="RuleBase" id="RU000461"/>
    </source>
</evidence>
<keyword evidence="6 7" id="KW-0503">Monooxygenase</keyword>
<gene>
    <name evidence="9" type="ORF">ACFQZM_17930</name>
</gene>
<keyword evidence="8" id="KW-0472">Membrane</keyword>
<reference evidence="10" key="1">
    <citation type="journal article" date="2019" name="Int. J. Syst. Evol. Microbiol.">
        <title>The Global Catalogue of Microorganisms (GCM) 10K type strain sequencing project: providing services to taxonomists for standard genome sequencing and annotation.</title>
        <authorList>
            <consortium name="The Broad Institute Genomics Platform"/>
            <consortium name="The Broad Institute Genome Sequencing Center for Infectious Disease"/>
            <person name="Wu L."/>
            <person name="Ma J."/>
        </authorList>
    </citation>
    <scope>NUCLEOTIDE SEQUENCE [LARGE SCALE GENOMIC DNA]</scope>
    <source>
        <strain evidence="10">JCM 9371</strain>
    </source>
</reference>
<evidence type="ECO:0000256" key="1">
    <source>
        <dbReference type="ARBA" id="ARBA00010617"/>
    </source>
</evidence>
<keyword evidence="8" id="KW-0812">Transmembrane</keyword>
<dbReference type="Gene3D" id="1.10.630.10">
    <property type="entry name" value="Cytochrome P450"/>
    <property type="match status" value="1"/>
</dbReference>
<protein>
    <submittedName>
        <fullName evidence="9">Cytochrome P450</fullName>
    </submittedName>
</protein>
<evidence type="ECO:0000256" key="2">
    <source>
        <dbReference type="ARBA" id="ARBA00022617"/>
    </source>
</evidence>
<dbReference type="InterPro" id="IPR050196">
    <property type="entry name" value="Cytochrome_P450_Monoox"/>
</dbReference>
<evidence type="ECO:0000313" key="9">
    <source>
        <dbReference type="EMBL" id="MFD0686385.1"/>
    </source>
</evidence>
<evidence type="ECO:0000256" key="3">
    <source>
        <dbReference type="ARBA" id="ARBA00022723"/>
    </source>
</evidence>
<dbReference type="InterPro" id="IPR002403">
    <property type="entry name" value="Cyt_P450_E_grp-IV"/>
</dbReference>
<dbReference type="Proteomes" id="UP001597063">
    <property type="component" value="Unassembled WGS sequence"/>
</dbReference>
<dbReference type="EMBL" id="JBHTGP010000010">
    <property type="protein sequence ID" value="MFD0686385.1"/>
    <property type="molecule type" value="Genomic_DNA"/>
</dbReference>
<feature type="transmembrane region" description="Helical" evidence="8">
    <location>
        <begin position="262"/>
        <end position="284"/>
    </location>
</feature>
<proteinExistence type="inferred from homology"/>
<evidence type="ECO:0000256" key="8">
    <source>
        <dbReference type="SAM" id="Phobius"/>
    </source>
</evidence>
<comment type="caution">
    <text evidence="9">The sequence shown here is derived from an EMBL/GenBank/DDBJ whole genome shotgun (WGS) entry which is preliminary data.</text>
</comment>
<dbReference type="InterPro" id="IPR017972">
    <property type="entry name" value="Cyt_P450_CS"/>
</dbReference>
<organism evidence="9 10">
    <name type="scientific">Actinomadura fibrosa</name>
    <dbReference type="NCBI Taxonomy" id="111802"/>
    <lineage>
        <taxon>Bacteria</taxon>
        <taxon>Bacillati</taxon>
        <taxon>Actinomycetota</taxon>
        <taxon>Actinomycetes</taxon>
        <taxon>Streptosporangiales</taxon>
        <taxon>Thermomonosporaceae</taxon>
        <taxon>Actinomadura</taxon>
    </lineage>
</organism>
<keyword evidence="4 7" id="KW-0560">Oxidoreductase</keyword>
<dbReference type="PANTHER" id="PTHR24291:SF50">
    <property type="entry name" value="BIFUNCTIONAL ALBAFLAVENONE MONOOXYGENASE_TERPENE SYNTHASE"/>
    <property type="match status" value="1"/>
</dbReference>
<dbReference type="PANTHER" id="PTHR24291">
    <property type="entry name" value="CYTOCHROME P450 FAMILY 4"/>
    <property type="match status" value="1"/>
</dbReference>
<dbReference type="InterPro" id="IPR001128">
    <property type="entry name" value="Cyt_P450"/>
</dbReference>
<keyword evidence="5 7" id="KW-0408">Iron</keyword>
<dbReference type="Pfam" id="PF00067">
    <property type="entry name" value="p450"/>
    <property type="match status" value="1"/>
</dbReference>